<dbReference type="Gene3D" id="1.10.10.10">
    <property type="entry name" value="Winged helix-like DNA-binding domain superfamily/Winged helix DNA-binding domain"/>
    <property type="match status" value="1"/>
</dbReference>
<keyword evidence="4" id="KW-0804">Transcription</keyword>
<dbReference type="Pfam" id="PF04198">
    <property type="entry name" value="Sugar-bind"/>
    <property type="match status" value="1"/>
</dbReference>
<feature type="domain" description="Sugar-binding" evidence="5">
    <location>
        <begin position="92"/>
        <end position="333"/>
    </location>
</feature>
<keyword evidence="8" id="KW-1185">Reference proteome</keyword>
<comment type="similarity">
    <text evidence="1">Belongs to the SorC transcriptional regulatory family.</text>
</comment>
<keyword evidence="3" id="KW-0238">DNA-binding</keyword>
<dbReference type="SUPFAM" id="SSF46785">
    <property type="entry name" value="Winged helix' DNA-binding domain"/>
    <property type="match status" value="1"/>
</dbReference>
<comment type="caution">
    <text evidence="7">The sequence shown here is derived from an EMBL/GenBank/DDBJ whole genome shotgun (WGS) entry which is preliminary data.</text>
</comment>
<dbReference type="InterPro" id="IPR036388">
    <property type="entry name" value="WH-like_DNA-bd_sf"/>
</dbReference>
<dbReference type="PANTHER" id="PTHR34294:SF5">
    <property type="entry name" value="CENTRAL GLYCOLYTIC GENES REGULATOR"/>
    <property type="match status" value="1"/>
</dbReference>
<evidence type="ECO:0000259" key="5">
    <source>
        <dbReference type="Pfam" id="PF04198"/>
    </source>
</evidence>
<accession>A0ABW4SC51</accession>
<protein>
    <submittedName>
        <fullName evidence="7">Sugar-binding transcriptional regulator</fullName>
    </submittedName>
</protein>
<dbReference type="Pfam" id="PF21715">
    <property type="entry name" value="CggR_N"/>
    <property type="match status" value="1"/>
</dbReference>
<dbReference type="Gene3D" id="3.40.50.1360">
    <property type="match status" value="1"/>
</dbReference>
<keyword evidence="2" id="KW-0805">Transcription regulation</keyword>
<dbReference type="Proteomes" id="UP001597218">
    <property type="component" value="Unassembled WGS sequence"/>
</dbReference>
<sequence>MESVFEAQSKLVPEMVELMMERYRLLKLVKAAGPVGRRTLGEVSNMTEREIRTMLDHLRDQRLINISKTGTSITNEGIKVLHALETTIDNLSRLSLLAKKLEDFLGIRSVKVVDGSTENSSLGIEAAKQFMNEIGDGKTVAVTGGTSIALIPKYIKSSMLQKDLLFIAARGGVGEEIGLQANVIAASFAEACDSSYKAFYYPEALGEEAHKAFLKDPAILKMIDLYNTTDCVLHGIGDAQTMAKLRNSSMEEQQLLLEKGAKGESFGYYFDRSGKEVQRLRTVGIQTEQLQEVPLIIAVAGGKNKAEAILSYMASAPKQTILVTDESAANEMLRLLTECVK</sequence>
<evidence type="ECO:0000256" key="2">
    <source>
        <dbReference type="ARBA" id="ARBA00023015"/>
    </source>
</evidence>
<evidence type="ECO:0000259" key="6">
    <source>
        <dbReference type="Pfam" id="PF21715"/>
    </source>
</evidence>
<evidence type="ECO:0000313" key="7">
    <source>
        <dbReference type="EMBL" id="MFD1926934.1"/>
    </source>
</evidence>
<feature type="domain" description="CggR N-terminal DNA binding" evidence="6">
    <location>
        <begin position="19"/>
        <end position="87"/>
    </location>
</feature>
<dbReference type="InterPro" id="IPR048715">
    <property type="entry name" value="CggR_N"/>
</dbReference>
<dbReference type="InterPro" id="IPR037171">
    <property type="entry name" value="NagB/RpiA_transferase-like"/>
</dbReference>
<organism evidence="7 8">
    <name type="scientific">Sporosarcina siberiensis</name>
    <dbReference type="NCBI Taxonomy" id="1365606"/>
    <lineage>
        <taxon>Bacteria</taxon>
        <taxon>Bacillati</taxon>
        <taxon>Bacillota</taxon>
        <taxon>Bacilli</taxon>
        <taxon>Bacillales</taxon>
        <taxon>Caryophanaceae</taxon>
        <taxon>Sporosarcina</taxon>
    </lineage>
</organism>
<dbReference type="PANTHER" id="PTHR34294">
    <property type="entry name" value="TRANSCRIPTIONAL REGULATOR-RELATED"/>
    <property type="match status" value="1"/>
</dbReference>
<evidence type="ECO:0000256" key="3">
    <source>
        <dbReference type="ARBA" id="ARBA00023125"/>
    </source>
</evidence>
<evidence type="ECO:0000256" key="4">
    <source>
        <dbReference type="ARBA" id="ARBA00023163"/>
    </source>
</evidence>
<proteinExistence type="inferred from homology"/>
<evidence type="ECO:0000313" key="8">
    <source>
        <dbReference type="Proteomes" id="UP001597218"/>
    </source>
</evidence>
<dbReference type="InterPro" id="IPR051054">
    <property type="entry name" value="SorC_transcr_regulators"/>
</dbReference>
<dbReference type="SUPFAM" id="SSF100950">
    <property type="entry name" value="NagB/RpiA/CoA transferase-like"/>
    <property type="match status" value="1"/>
</dbReference>
<dbReference type="EMBL" id="JBHUGI010000005">
    <property type="protein sequence ID" value="MFD1926934.1"/>
    <property type="molecule type" value="Genomic_DNA"/>
</dbReference>
<reference evidence="8" key="1">
    <citation type="journal article" date="2019" name="Int. J. Syst. Evol. Microbiol.">
        <title>The Global Catalogue of Microorganisms (GCM) 10K type strain sequencing project: providing services to taxonomists for standard genome sequencing and annotation.</title>
        <authorList>
            <consortium name="The Broad Institute Genomics Platform"/>
            <consortium name="The Broad Institute Genome Sequencing Center for Infectious Disease"/>
            <person name="Wu L."/>
            <person name="Ma J."/>
        </authorList>
    </citation>
    <scope>NUCLEOTIDE SEQUENCE [LARGE SCALE GENOMIC DNA]</scope>
    <source>
        <strain evidence="8">CGMCC 4.7177</strain>
    </source>
</reference>
<dbReference type="RefSeq" id="WP_381535594.1">
    <property type="nucleotide sequence ID" value="NZ_JBHUGI010000005.1"/>
</dbReference>
<evidence type="ECO:0000256" key="1">
    <source>
        <dbReference type="ARBA" id="ARBA00010466"/>
    </source>
</evidence>
<dbReference type="InterPro" id="IPR007324">
    <property type="entry name" value="Sugar-bd_dom_put"/>
</dbReference>
<name>A0ABW4SC51_9BACL</name>
<dbReference type="InterPro" id="IPR036390">
    <property type="entry name" value="WH_DNA-bd_sf"/>
</dbReference>
<gene>
    <name evidence="7" type="ORF">ACFSFY_02435</name>
</gene>